<accession>A0ABQ2B2W0</accession>
<proteinExistence type="predicted"/>
<name>A0ABQ2B2W0_9MICO</name>
<dbReference type="RefSeq" id="WP_188522815.1">
    <property type="nucleotide sequence ID" value="NZ_BMDG01000004.1"/>
</dbReference>
<gene>
    <name evidence="2" type="ORF">GCM10007368_12330</name>
</gene>
<sequence length="75" mass="7819">MTQDTGPREAQGDEPTPEPAPDAGPDGAADVSLEGLDDLPLTEHVARFSAVHDALRDRLDNPVREGTDASPGADD</sequence>
<dbReference type="Proteomes" id="UP000632535">
    <property type="component" value="Unassembled WGS sequence"/>
</dbReference>
<evidence type="ECO:0000256" key="1">
    <source>
        <dbReference type="SAM" id="MobiDB-lite"/>
    </source>
</evidence>
<comment type="caution">
    <text evidence="2">The sequence shown here is derived from an EMBL/GenBank/DDBJ whole genome shotgun (WGS) entry which is preliminary data.</text>
</comment>
<evidence type="ECO:0000313" key="2">
    <source>
        <dbReference type="EMBL" id="GGI06672.1"/>
    </source>
</evidence>
<evidence type="ECO:0000313" key="3">
    <source>
        <dbReference type="Proteomes" id="UP000632535"/>
    </source>
</evidence>
<feature type="region of interest" description="Disordered" evidence="1">
    <location>
        <begin position="53"/>
        <end position="75"/>
    </location>
</feature>
<feature type="compositionally biased region" description="Basic and acidic residues" evidence="1">
    <location>
        <begin position="1"/>
        <end position="11"/>
    </location>
</feature>
<dbReference type="EMBL" id="BMDG01000004">
    <property type="protein sequence ID" value="GGI06672.1"/>
    <property type="molecule type" value="Genomic_DNA"/>
</dbReference>
<reference evidence="3" key="1">
    <citation type="journal article" date="2019" name="Int. J. Syst. Evol. Microbiol.">
        <title>The Global Catalogue of Microorganisms (GCM) 10K type strain sequencing project: providing services to taxonomists for standard genome sequencing and annotation.</title>
        <authorList>
            <consortium name="The Broad Institute Genomics Platform"/>
            <consortium name="The Broad Institute Genome Sequencing Center for Infectious Disease"/>
            <person name="Wu L."/>
            <person name="Ma J."/>
        </authorList>
    </citation>
    <scope>NUCLEOTIDE SEQUENCE [LARGE SCALE GENOMIC DNA]</scope>
    <source>
        <strain evidence="3">CCM 8653</strain>
    </source>
</reference>
<feature type="compositionally biased region" description="Basic and acidic residues" evidence="1">
    <location>
        <begin position="53"/>
        <end position="67"/>
    </location>
</feature>
<feature type="region of interest" description="Disordered" evidence="1">
    <location>
        <begin position="1"/>
        <end position="37"/>
    </location>
</feature>
<organism evidence="2 3">
    <name type="scientific">Isoptericola cucumis</name>
    <dbReference type="NCBI Taxonomy" id="1776856"/>
    <lineage>
        <taxon>Bacteria</taxon>
        <taxon>Bacillati</taxon>
        <taxon>Actinomycetota</taxon>
        <taxon>Actinomycetes</taxon>
        <taxon>Micrococcales</taxon>
        <taxon>Promicromonosporaceae</taxon>
        <taxon>Isoptericola</taxon>
    </lineage>
</organism>
<keyword evidence="3" id="KW-1185">Reference proteome</keyword>
<protein>
    <submittedName>
        <fullName evidence="2">Uncharacterized protein</fullName>
    </submittedName>
</protein>